<organism evidence="2 3">
    <name type="scientific">Enhygromyxa salina</name>
    <dbReference type="NCBI Taxonomy" id="215803"/>
    <lineage>
        <taxon>Bacteria</taxon>
        <taxon>Pseudomonadati</taxon>
        <taxon>Myxococcota</taxon>
        <taxon>Polyangia</taxon>
        <taxon>Nannocystales</taxon>
        <taxon>Nannocystaceae</taxon>
        <taxon>Enhygromyxa</taxon>
    </lineage>
</organism>
<evidence type="ECO:0000313" key="3">
    <source>
        <dbReference type="Proteomes" id="UP000237968"/>
    </source>
</evidence>
<feature type="chain" id="PRO_5015587501" evidence="1">
    <location>
        <begin position="27"/>
        <end position="166"/>
    </location>
</feature>
<dbReference type="AlphaFoldDB" id="A0A2S9XX44"/>
<sequence>MTHRSMHSKFLASSLASLLAVPALFAGAITLLSPDVARAAVNEAACRIHAVEASQKGDGTIPAELNFLADQLQAPEFARYKGFRLLDAKDFKLKLGEVVDQKFKSGHNVKLTLLGGGKDKLELHTKLERGGSSLVDMDFMVGSNQIMLIPVRRGDQAIIFAYQCKG</sequence>
<gene>
    <name evidence="2" type="ORF">ENSA5_34280</name>
</gene>
<dbReference type="EMBL" id="PVNK01000158">
    <property type="protein sequence ID" value="PRP97436.1"/>
    <property type="molecule type" value="Genomic_DNA"/>
</dbReference>
<feature type="signal peptide" evidence="1">
    <location>
        <begin position="1"/>
        <end position="26"/>
    </location>
</feature>
<name>A0A2S9XX44_9BACT</name>
<dbReference type="Proteomes" id="UP000237968">
    <property type="component" value="Unassembled WGS sequence"/>
</dbReference>
<evidence type="ECO:0000256" key="1">
    <source>
        <dbReference type="SAM" id="SignalP"/>
    </source>
</evidence>
<keyword evidence="3" id="KW-1185">Reference proteome</keyword>
<proteinExistence type="predicted"/>
<reference evidence="2 3" key="1">
    <citation type="submission" date="2018-03" db="EMBL/GenBank/DDBJ databases">
        <title>Draft Genome Sequences of the Obligatory Marine Myxobacteria Enhygromyxa salina SWB005.</title>
        <authorList>
            <person name="Poehlein A."/>
            <person name="Moghaddam J.A."/>
            <person name="Harms H."/>
            <person name="Alanjari M."/>
            <person name="Koenig G.M."/>
            <person name="Daniel R."/>
            <person name="Schaeberle T.F."/>
        </authorList>
    </citation>
    <scope>NUCLEOTIDE SEQUENCE [LARGE SCALE GENOMIC DNA]</scope>
    <source>
        <strain evidence="2 3">SWB005</strain>
    </source>
</reference>
<evidence type="ECO:0000313" key="2">
    <source>
        <dbReference type="EMBL" id="PRP97436.1"/>
    </source>
</evidence>
<dbReference type="RefSeq" id="WP_181197852.1">
    <property type="nucleotide sequence ID" value="NZ_PVNK01000158.1"/>
</dbReference>
<accession>A0A2S9XX44</accession>
<keyword evidence="1" id="KW-0732">Signal</keyword>
<comment type="caution">
    <text evidence="2">The sequence shown here is derived from an EMBL/GenBank/DDBJ whole genome shotgun (WGS) entry which is preliminary data.</text>
</comment>
<protein>
    <submittedName>
        <fullName evidence="2">Uncharacterized protein</fullName>
    </submittedName>
</protein>